<dbReference type="InterPro" id="IPR016092">
    <property type="entry name" value="ATAP"/>
</dbReference>
<protein>
    <recommendedName>
        <fullName evidence="3">Core domain-containing protein</fullName>
    </recommendedName>
</protein>
<organism evidence="4 5">
    <name type="scientific">Catenaria anguillulae PL171</name>
    <dbReference type="NCBI Taxonomy" id="765915"/>
    <lineage>
        <taxon>Eukaryota</taxon>
        <taxon>Fungi</taxon>
        <taxon>Fungi incertae sedis</taxon>
        <taxon>Blastocladiomycota</taxon>
        <taxon>Blastocladiomycetes</taxon>
        <taxon>Blastocladiales</taxon>
        <taxon>Catenariaceae</taxon>
        <taxon>Catenaria</taxon>
    </lineage>
</organism>
<dbReference type="GO" id="GO:0005506">
    <property type="term" value="F:iron ion binding"/>
    <property type="evidence" value="ECO:0007669"/>
    <property type="project" value="TreeGrafter"/>
</dbReference>
<evidence type="ECO:0000256" key="2">
    <source>
        <dbReference type="SAM" id="MobiDB-lite"/>
    </source>
</evidence>
<accession>A0A1Y2HJA0</accession>
<feature type="domain" description="Core" evidence="3">
    <location>
        <begin position="117"/>
        <end position="199"/>
    </location>
</feature>
<dbReference type="Proteomes" id="UP000193411">
    <property type="component" value="Unassembled WGS sequence"/>
</dbReference>
<evidence type="ECO:0000313" key="5">
    <source>
        <dbReference type="Proteomes" id="UP000193411"/>
    </source>
</evidence>
<dbReference type="InterPro" id="IPR000361">
    <property type="entry name" value="ATAP_core_dom"/>
</dbReference>
<name>A0A1Y2HJA0_9FUNG</name>
<feature type="region of interest" description="Disordered" evidence="2">
    <location>
        <begin position="1"/>
        <end position="27"/>
    </location>
</feature>
<dbReference type="GO" id="GO:0051539">
    <property type="term" value="F:4 iron, 4 sulfur cluster binding"/>
    <property type="evidence" value="ECO:0007669"/>
    <property type="project" value="TreeGrafter"/>
</dbReference>
<comment type="caution">
    <text evidence="4">The sequence shown here is derived from an EMBL/GenBank/DDBJ whole genome shotgun (WGS) entry which is preliminary data.</text>
</comment>
<evidence type="ECO:0000256" key="1">
    <source>
        <dbReference type="ARBA" id="ARBA00006718"/>
    </source>
</evidence>
<dbReference type="AlphaFoldDB" id="A0A1Y2HJA0"/>
<dbReference type="PANTHER" id="PTHR43011">
    <property type="entry name" value="IRON-SULFUR CLUSTER ASSEMBLY 2 HOMOLOG, MITOCHONDRIAL"/>
    <property type="match status" value="1"/>
</dbReference>
<evidence type="ECO:0000259" key="3">
    <source>
        <dbReference type="Pfam" id="PF01521"/>
    </source>
</evidence>
<dbReference type="GO" id="GO:0005739">
    <property type="term" value="C:mitochondrion"/>
    <property type="evidence" value="ECO:0007669"/>
    <property type="project" value="TreeGrafter"/>
</dbReference>
<dbReference type="Pfam" id="PF01521">
    <property type="entry name" value="Fe-S_biosyn"/>
    <property type="match status" value="1"/>
</dbReference>
<dbReference type="OrthoDB" id="1938621at2759"/>
<gene>
    <name evidence="4" type="ORF">BCR44DRAFT_1530227</name>
</gene>
<sequence length="206" mass="22377">MSIIRTTSPSAVSGPSARQPTQFSPSPLLCRKTRAAGHRCQIAVHHRAMERMPLLRNSHCAPKDRKPVSPDGKPMFLTIDPTAVKVHIDAALHLVRSDLYHSPLSQTLIYSADGNPAQALRVLVEAGGCHGFQYKLDLVDSKQIAQDDVLFDNDGAKLVIDETSLELVNGSKLVFADELIGQEFRLVDNPNAGSSCGCGTSFEVKF</sequence>
<dbReference type="EMBL" id="MCFL01000026">
    <property type="protein sequence ID" value="ORZ34677.1"/>
    <property type="molecule type" value="Genomic_DNA"/>
</dbReference>
<reference evidence="4 5" key="1">
    <citation type="submission" date="2016-07" db="EMBL/GenBank/DDBJ databases">
        <title>Pervasive Adenine N6-methylation of Active Genes in Fungi.</title>
        <authorList>
            <consortium name="DOE Joint Genome Institute"/>
            <person name="Mondo S.J."/>
            <person name="Dannebaum R.O."/>
            <person name="Kuo R.C."/>
            <person name="Labutti K."/>
            <person name="Haridas S."/>
            <person name="Kuo A."/>
            <person name="Salamov A."/>
            <person name="Ahrendt S.R."/>
            <person name="Lipzen A."/>
            <person name="Sullivan W."/>
            <person name="Andreopoulos W.B."/>
            <person name="Clum A."/>
            <person name="Lindquist E."/>
            <person name="Daum C."/>
            <person name="Ramamoorthy G.K."/>
            <person name="Gryganskyi A."/>
            <person name="Culley D."/>
            <person name="Magnuson J.K."/>
            <person name="James T.Y."/>
            <person name="O'Malley M.A."/>
            <person name="Stajich J.E."/>
            <person name="Spatafora J.W."/>
            <person name="Visel A."/>
            <person name="Grigoriev I.V."/>
        </authorList>
    </citation>
    <scope>NUCLEOTIDE SEQUENCE [LARGE SCALE GENOMIC DNA]</scope>
    <source>
        <strain evidence="4 5">PL171</strain>
    </source>
</reference>
<dbReference type="STRING" id="765915.A0A1Y2HJA0"/>
<dbReference type="NCBIfam" id="TIGR00049">
    <property type="entry name" value="iron-sulfur cluster assembly accessory protein"/>
    <property type="match status" value="1"/>
</dbReference>
<dbReference type="SUPFAM" id="SSF89360">
    <property type="entry name" value="HesB-like domain"/>
    <property type="match status" value="1"/>
</dbReference>
<evidence type="ECO:0000313" key="4">
    <source>
        <dbReference type="EMBL" id="ORZ34677.1"/>
    </source>
</evidence>
<proteinExistence type="inferred from homology"/>
<dbReference type="GO" id="GO:0016226">
    <property type="term" value="P:iron-sulfur cluster assembly"/>
    <property type="evidence" value="ECO:0007669"/>
    <property type="project" value="InterPro"/>
</dbReference>
<feature type="compositionally biased region" description="Polar residues" evidence="2">
    <location>
        <begin position="1"/>
        <end position="25"/>
    </location>
</feature>
<comment type="similarity">
    <text evidence="1">Belongs to the HesB/IscA family.</text>
</comment>
<dbReference type="InterPro" id="IPR035903">
    <property type="entry name" value="HesB-like_dom_sf"/>
</dbReference>
<dbReference type="Gene3D" id="2.60.300.12">
    <property type="entry name" value="HesB-like domain"/>
    <property type="match status" value="1"/>
</dbReference>
<dbReference type="PANTHER" id="PTHR43011:SF1">
    <property type="entry name" value="IRON-SULFUR CLUSTER ASSEMBLY 2 HOMOLOG, MITOCHONDRIAL"/>
    <property type="match status" value="1"/>
</dbReference>
<keyword evidence="5" id="KW-1185">Reference proteome</keyword>
<dbReference type="GO" id="GO:0051537">
    <property type="term" value="F:2 iron, 2 sulfur cluster binding"/>
    <property type="evidence" value="ECO:0007669"/>
    <property type="project" value="TreeGrafter"/>
</dbReference>